<accession>A0A2V3J2U8</accession>
<dbReference type="STRING" id="448386.A0A2V3J2U8"/>
<evidence type="ECO:0000256" key="1">
    <source>
        <dbReference type="ARBA" id="ARBA00003195"/>
    </source>
</evidence>
<keyword evidence="7" id="KW-0249">Electron transport</keyword>
<keyword evidence="11" id="KW-0830">Ubiquinone</keyword>
<evidence type="ECO:0000256" key="5">
    <source>
        <dbReference type="ARBA" id="ARBA00022660"/>
    </source>
</evidence>
<dbReference type="PIRSF" id="PIRSF005822">
    <property type="entry name" value="NDUA2"/>
    <property type="match status" value="1"/>
</dbReference>
<dbReference type="PANTHER" id="PTHR12878:SF0">
    <property type="entry name" value="NADH DEHYDROGENASE [UBIQUINONE] 1 ALPHA SUBCOMPLEX SUBUNIT 2"/>
    <property type="match status" value="1"/>
</dbReference>
<reference evidence="11 12" key="1">
    <citation type="journal article" date="2018" name="Mol. Biol. Evol.">
        <title>Analysis of the draft genome of the red seaweed Gracilariopsis chorda provides insights into genome size evolution in Rhodophyta.</title>
        <authorList>
            <person name="Lee J."/>
            <person name="Yang E.C."/>
            <person name="Graf L."/>
            <person name="Yang J.H."/>
            <person name="Qiu H."/>
            <person name="Zel Zion U."/>
            <person name="Chan C.X."/>
            <person name="Stephens T.G."/>
            <person name="Weber A.P.M."/>
            <person name="Boo G.H."/>
            <person name="Boo S.M."/>
            <person name="Kim K.M."/>
            <person name="Shin Y."/>
            <person name="Jung M."/>
            <person name="Lee S.J."/>
            <person name="Yim H.S."/>
            <person name="Lee J.H."/>
            <person name="Bhattacharya D."/>
            <person name="Yoon H.S."/>
        </authorList>
    </citation>
    <scope>NUCLEOTIDE SEQUENCE [LARGE SCALE GENOMIC DNA]</scope>
    <source>
        <strain evidence="11 12">SKKU-2015</strain>
        <tissue evidence="11">Whole body</tissue>
    </source>
</reference>
<keyword evidence="12" id="KW-1185">Reference proteome</keyword>
<keyword evidence="5" id="KW-0679">Respiratory chain</keyword>
<dbReference type="SMART" id="SM00916">
    <property type="entry name" value="L51_S25_CI-B8"/>
    <property type="match status" value="1"/>
</dbReference>
<evidence type="ECO:0000256" key="6">
    <source>
        <dbReference type="ARBA" id="ARBA00022792"/>
    </source>
</evidence>
<dbReference type="Pfam" id="PF05047">
    <property type="entry name" value="L51_S25_CI-B8"/>
    <property type="match status" value="1"/>
</dbReference>
<evidence type="ECO:0000256" key="9">
    <source>
        <dbReference type="ARBA" id="ARBA00023136"/>
    </source>
</evidence>
<keyword evidence="9" id="KW-0472">Membrane</keyword>
<comment type="subcellular location">
    <subcellularLocation>
        <location evidence="2">Mitochondrion inner membrane</location>
        <topology evidence="2">Peripheral membrane protein</topology>
        <orientation evidence="2">Matrix side</orientation>
    </subcellularLocation>
</comment>
<comment type="similarity">
    <text evidence="3">Belongs to the complex I NDUFA2 subunit family.</text>
</comment>
<evidence type="ECO:0000256" key="8">
    <source>
        <dbReference type="ARBA" id="ARBA00023128"/>
    </source>
</evidence>
<dbReference type="SUPFAM" id="SSF52833">
    <property type="entry name" value="Thioredoxin-like"/>
    <property type="match status" value="1"/>
</dbReference>
<protein>
    <submittedName>
        <fullName evidence="11">NADH dehydrogenase [ubiquinone] 1 alpha subcomplex subunit 2</fullName>
    </submittedName>
</protein>
<dbReference type="OrthoDB" id="10250268at2759"/>
<dbReference type="Gene3D" id="3.40.30.10">
    <property type="entry name" value="Glutaredoxin"/>
    <property type="match status" value="1"/>
</dbReference>
<dbReference type="InterPro" id="IPR036249">
    <property type="entry name" value="Thioredoxin-like_sf"/>
</dbReference>
<dbReference type="InterPro" id="IPR016464">
    <property type="entry name" value="NADH_Ub_cplx-1_asu_su-2"/>
</dbReference>
<dbReference type="Proteomes" id="UP000247409">
    <property type="component" value="Unassembled WGS sequence"/>
</dbReference>
<name>A0A2V3J2U8_9FLOR</name>
<evidence type="ECO:0000256" key="4">
    <source>
        <dbReference type="ARBA" id="ARBA00022448"/>
    </source>
</evidence>
<keyword evidence="8" id="KW-0496">Mitochondrion</keyword>
<organism evidence="11 12">
    <name type="scientific">Gracilariopsis chorda</name>
    <dbReference type="NCBI Taxonomy" id="448386"/>
    <lineage>
        <taxon>Eukaryota</taxon>
        <taxon>Rhodophyta</taxon>
        <taxon>Florideophyceae</taxon>
        <taxon>Rhodymeniophycidae</taxon>
        <taxon>Gracilariales</taxon>
        <taxon>Gracilariaceae</taxon>
        <taxon>Gracilariopsis</taxon>
    </lineage>
</organism>
<evidence type="ECO:0000313" key="12">
    <source>
        <dbReference type="Proteomes" id="UP000247409"/>
    </source>
</evidence>
<comment type="caution">
    <text evidence="11">The sequence shown here is derived from an EMBL/GenBank/DDBJ whole genome shotgun (WGS) entry which is preliminary data.</text>
</comment>
<evidence type="ECO:0000256" key="2">
    <source>
        <dbReference type="ARBA" id="ARBA00004443"/>
    </source>
</evidence>
<evidence type="ECO:0000256" key="3">
    <source>
        <dbReference type="ARBA" id="ARBA00008939"/>
    </source>
</evidence>
<dbReference type="PANTHER" id="PTHR12878">
    <property type="entry name" value="NADH-UBIQUINONE OXIDOREDUCTASE B8 SUBUNIT"/>
    <property type="match status" value="1"/>
</dbReference>
<evidence type="ECO:0000259" key="10">
    <source>
        <dbReference type="SMART" id="SM00916"/>
    </source>
</evidence>
<proteinExistence type="inferred from homology"/>
<evidence type="ECO:0000313" key="11">
    <source>
        <dbReference type="EMBL" id="PXF48317.1"/>
    </source>
</evidence>
<feature type="domain" description="Ribosomal protein/NADH dehydrogenase" evidence="10">
    <location>
        <begin position="20"/>
        <end position="92"/>
    </location>
</feature>
<dbReference type="InterPro" id="IPR007741">
    <property type="entry name" value="Ribosomal_mL43/mS25/NADH_DH"/>
</dbReference>
<dbReference type="EMBL" id="NBIV01000014">
    <property type="protein sequence ID" value="PXF48317.1"/>
    <property type="molecule type" value="Genomic_DNA"/>
</dbReference>
<sequence>MSWRARLSKSLNELRVVYCASSPSSVGTREFVKNNYTDLKALNPGLPIYIRPADGVEPHIAARYERGVYELRPTSNMNSDQILGIVKELEALAPIVNSKTGGGIGGDAFKLADIV</sequence>
<dbReference type="GO" id="GO:0005743">
    <property type="term" value="C:mitochondrial inner membrane"/>
    <property type="evidence" value="ECO:0007669"/>
    <property type="project" value="UniProtKB-SubCell"/>
</dbReference>
<comment type="function">
    <text evidence="1">Accessory subunit of the mitochondrial membrane respiratory chain NADH dehydrogenase (Complex I), that is believed not to be involved in catalysis. Complex I functions in the transfer of electrons from NADH to the respiratory chain. The immediate electron acceptor for the enzyme is believed to be ubiquinone.</text>
</comment>
<keyword evidence="4" id="KW-0813">Transport</keyword>
<dbReference type="AlphaFoldDB" id="A0A2V3J2U8"/>
<keyword evidence="6" id="KW-0999">Mitochondrion inner membrane</keyword>
<gene>
    <name evidence="11" type="ORF">BWQ96_01777</name>
</gene>
<evidence type="ECO:0000256" key="7">
    <source>
        <dbReference type="ARBA" id="ARBA00022982"/>
    </source>
</evidence>